<feature type="compositionally biased region" description="Basic and acidic residues" evidence="4">
    <location>
        <begin position="121"/>
        <end position="131"/>
    </location>
</feature>
<proteinExistence type="predicted"/>
<feature type="compositionally biased region" description="Polar residues" evidence="4">
    <location>
        <begin position="248"/>
        <end position="260"/>
    </location>
</feature>
<name>A0ABR0GNF4_9PEZI</name>
<evidence type="ECO:0000313" key="6">
    <source>
        <dbReference type="EMBL" id="KAK4657282.1"/>
    </source>
</evidence>
<dbReference type="Gene3D" id="2.40.50.40">
    <property type="match status" value="1"/>
</dbReference>
<feature type="compositionally biased region" description="Low complexity" evidence="4">
    <location>
        <begin position="177"/>
        <end position="190"/>
    </location>
</feature>
<evidence type="ECO:0000313" key="7">
    <source>
        <dbReference type="Proteomes" id="UP001323405"/>
    </source>
</evidence>
<gene>
    <name evidence="6" type="ORF">QC762_0044260</name>
</gene>
<organism evidence="6 7">
    <name type="scientific">Podospora pseudocomata</name>
    <dbReference type="NCBI Taxonomy" id="2093779"/>
    <lineage>
        <taxon>Eukaryota</taxon>
        <taxon>Fungi</taxon>
        <taxon>Dikarya</taxon>
        <taxon>Ascomycota</taxon>
        <taxon>Pezizomycotina</taxon>
        <taxon>Sordariomycetes</taxon>
        <taxon>Sordariomycetidae</taxon>
        <taxon>Sordariales</taxon>
        <taxon>Podosporaceae</taxon>
        <taxon>Podospora</taxon>
    </lineage>
</organism>
<dbReference type="RefSeq" id="XP_062746256.1">
    <property type="nucleotide sequence ID" value="XM_062883403.1"/>
</dbReference>
<feature type="compositionally biased region" description="Polar residues" evidence="4">
    <location>
        <begin position="444"/>
        <end position="455"/>
    </location>
</feature>
<feature type="compositionally biased region" description="Basic and acidic residues" evidence="4">
    <location>
        <begin position="456"/>
        <end position="484"/>
    </location>
</feature>
<evidence type="ECO:0000259" key="5">
    <source>
        <dbReference type="PROSITE" id="PS50013"/>
    </source>
</evidence>
<keyword evidence="3" id="KW-0539">Nucleus</keyword>
<dbReference type="InterPro" id="IPR000953">
    <property type="entry name" value="Chromo/chromo_shadow_dom"/>
</dbReference>
<evidence type="ECO:0000256" key="1">
    <source>
        <dbReference type="ARBA" id="ARBA00004123"/>
    </source>
</evidence>
<feature type="compositionally biased region" description="Basic residues" evidence="4">
    <location>
        <begin position="82"/>
        <end position="92"/>
    </location>
</feature>
<dbReference type="PANTHER" id="PTHR22812">
    <property type="entry name" value="CHROMOBOX PROTEIN"/>
    <property type="match status" value="1"/>
</dbReference>
<feature type="region of interest" description="Disordered" evidence="4">
    <location>
        <begin position="444"/>
        <end position="484"/>
    </location>
</feature>
<comment type="caution">
    <text evidence="6">The sequence shown here is derived from an EMBL/GenBank/DDBJ whole genome shotgun (WGS) entry which is preliminary data.</text>
</comment>
<feature type="compositionally biased region" description="Basic and acidic residues" evidence="4">
    <location>
        <begin position="281"/>
        <end position="307"/>
    </location>
</feature>
<dbReference type="InterPro" id="IPR051219">
    <property type="entry name" value="Heterochromatin_chromo-domain"/>
</dbReference>
<sequence length="484" mass="53975">MPARRKAKSKPPKARHRKATRDPTPEEEYQVRSILDEKVERGKLLYLIDWEDSPEGQTYDPTWEPAKHVNEVAINEWEAEKKKKKKKKKKKLLAGEGQESRKRSASSLPEAAEDENEEDDARPAKRAKGDDSGYTSPELELGVEVDNIPDKAGRQLVLDIHPPSQVDPNDYQLFTASQLSSQNSSQLDSTSHIDSNEASSGKVLSQRTIPDSQATGESELSSTISEIVLASQSQGRRVGSLEREEQQALDSQVASEQSQRAECEQQVEEYQQKVGQSQQEEQQRKEQQKSSREEEPQVSKTLDHDEGTISESLIPSRQPDPLHQSANHNTPQAFRDENNQSQSSSVSGFLTQPDYPHLSNDPFGGVESAVAEAYQGSEVNRDSQVAISQQRRTPAPIENSSIPSVSNAPRADSPQVTSPDISSSSWQSQQAQLVDPFVPLSSHLNQIRTQSQESSQRVEEFVPETAQKERTLVSNNEHHKTTCQ</sequence>
<feature type="compositionally biased region" description="Acidic residues" evidence="4">
    <location>
        <begin position="111"/>
        <end position="120"/>
    </location>
</feature>
<protein>
    <recommendedName>
        <fullName evidence="5">Chromo domain-containing protein</fullName>
    </recommendedName>
</protein>
<feature type="compositionally biased region" description="Low complexity" evidence="4">
    <location>
        <begin position="268"/>
        <end position="280"/>
    </location>
</feature>
<dbReference type="EMBL" id="JAFFHA010000004">
    <property type="protein sequence ID" value="KAK4657282.1"/>
    <property type="molecule type" value="Genomic_DNA"/>
</dbReference>
<dbReference type="SUPFAM" id="SSF54160">
    <property type="entry name" value="Chromo domain-like"/>
    <property type="match status" value="1"/>
</dbReference>
<feature type="region of interest" description="Disordered" evidence="4">
    <location>
        <begin position="1"/>
        <end position="34"/>
    </location>
</feature>
<dbReference type="PROSITE" id="PS50013">
    <property type="entry name" value="CHROMO_2"/>
    <property type="match status" value="1"/>
</dbReference>
<feature type="compositionally biased region" description="Polar residues" evidence="4">
    <location>
        <begin position="339"/>
        <end position="350"/>
    </location>
</feature>
<evidence type="ECO:0000256" key="2">
    <source>
        <dbReference type="ARBA" id="ARBA00011353"/>
    </source>
</evidence>
<evidence type="ECO:0000256" key="3">
    <source>
        <dbReference type="ARBA" id="ARBA00023242"/>
    </source>
</evidence>
<dbReference type="GeneID" id="87902991"/>
<feature type="domain" description="Chromo" evidence="5">
    <location>
        <begin position="29"/>
        <end position="91"/>
    </location>
</feature>
<dbReference type="InterPro" id="IPR016197">
    <property type="entry name" value="Chromo-like_dom_sf"/>
</dbReference>
<keyword evidence="7" id="KW-1185">Reference proteome</keyword>
<feature type="region of interest" description="Disordered" evidence="4">
    <location>
        <begin position="75"/>
        <end position="430"/>
    </location>
</feature>
<feature type="compositionally biased region" description="Polar residues" evidence="4">
    <location>
        <begin position="382"/>
        <end position="407"/>
    </location>
</feature>
<feature type="compositionally biased region" description="Basic residues" evidence="4">
    <location>
        <begin position="1"/>
        <end position="19"/>
    </location>
</feature>
<evidence type="ECO:0000256" key="4">
    <source>
        <dbReference type="SAM" id="MobiDB-lite"/>
    </source>
</evidence>
<comment type="subcellular location">
    <subcellularLocation>
        <location evidence="1">Nucleus</location>
    </subcellularLocation>
</comment>
<dbReference type="Proteomes" id="UP001323405">
    <property type="component" value="Unassembled WGS sequence"/>
</dbReference>
<feature type="compositionally biased region" description="Polar residues" evidence="4">
    <location>
        <begin position="192"/>
        <end position="235"/>
    </location>
</feature>
<reference evidence="6 7" key="1">
    <citation type="journal article" date="2023" name="bioRxiv">
        <title>High-quality genome assemblies of four members of thePodospora anserinaspecies complex.</title>
        <authorList>
            <person name="Ament-Velasquez S.L."/>
            <person name="Vogan A.A."/>
            <person name="Wallerman O."/>
            <person name="Hartmann F."/>
            <person name="Gautier V."/>
            <person name="Silar P."/>
            <person name="Giraud T."/>
            <person name="Johannesson H."/>
        </authorList>
    </citation>
    <scope>NUCLEOTIDE SEQUENCE [LARGE SCALE GENOMIC DNA]</scope>
    <source>
        <strain evidence="6 7">CBS 415.72m</strain>
    </source>
</reference>
<comment type="subunit">
    <text evidence="2">Component of the NuA4 histone acetyltransferase complex.</text>
</comment>
<accession>A0ABR0GNF4</accession>